<evidence type="ECO:0000313" key="3">
    <source>
        <dbReference type="Proteomes" id="UP001212411"/>
    </source>
</evidence>
<dbReference type="GeneID" id="80878205"/>
<dbReference type="Proteomes" id="UP001212411">
    <property type="component" value="Chromosome 3"/>
</dbReference>
<dbReference type="RefSeq" id="XP_056039772.1">
    <property type="nucleotide sequence ID" value="XM_056183516.1"/>
</dbReference>
<dbReference type="AlphaFoldDB" id="A0AAF0B007"/>
<name>A0AAF0B007_9SCHI</name>
<dbReference type="EMBL" id="CP115613">
    <property type="protein sequence ID" value="WBW75529.1"/>
    <property type="molecule type" value="Genomic_DNA"/>
</dbReference>
<keyword evidence="3" id="KW-1185">Reference proteome</keyword>
<evidence type="ECO:0000313" key="2">
    <source>
        <dbReference type="EMBL" id="WBW75529.1"/>
    </source>
</evidence>
<accession>A0AAF0B007</accession>
<protein>
    <submittedName>
        <fullName evidence="2">Uncharacterized protein</fullName>
    </submittedName>
</protein>
<reference evidence="2 3" key="1">
    <citation type="journal article" date="2023" name="G3 (Bethesda)">
        <title>A high-quality reference genome for the fission yeast Schizosaccharomyces osmophilus.</title>
        <authorList>
            <person name="Jia G.S."/>
            <person name="Zhang W.C."/>
            <person name="Liang Y."/>
            <person name="Liu X.H."/>
            <person name="Rhind N."/>
            <person name="Pidoux A."/>
            <person name="Brysch-Herzberg M."/>
            <person name="Du L.L."/>
        </authorList>
    </citation>
    <scope>NUCLEOTIDE SEQUENCE [LARGE SCALE GENOMIC DNA]</scope>
    <source>
        <strain evidence="2 3">CBS 15793</strain>
    </source>
</reference>
<gene>
    <name evidence="2" type="ORF">SOMG_04737</name>
</gene>
<dbReference type="KEGG" id="som:SOMG_04737"/>
<organism evidence="2 3">
    <name type="scientific">Schizosaccharomyces osmophilus</name>
    <dbReference type="NCBI Taxonomy" id="2545709"/>
    <lineage>
        <taxon>Eukaryota</taxon>
        <taxon>Fungi</taxon>
        <taxon>Dikarya</taxon>
        <taxon>Ascomycota</taxon>
        <taxon>Taphrinomycotina</taxon>
        <taxon>Schizosaccharomycetes</taxon>
        <taxon>Schizosaccharomycetales</taxon>
        <taxon>Schizosaccharomycetaceae</taxon>
        <taxon>Schizosaccharomyces</taxon>
    </lineage>
</organism>
<keyword evidence="1" id="KW-1133">Transmembrane helix</keyword>
<keyword evidence="1" id="KW-0812">Transmembrane</keyword>
<sequence length="96" mass="11077">MKDFDFFCYLFSIGIDSLVSYYFLSPFLTNGLLKEFRKEFQSCIAAFLVVLAFGFLLNLVSVVLQVFGYVRILLAYILDYDITLEVSDSMNENQLP</sequence>
<keyword evidence="1" id="KW-0472">Membrane</keyword>
<feature type="transmembrane region" description="Helical" evidence="1">
    <location>
        <begin position="7"/>
        <end position="24"/>
    </location>
</feature>
<feature type="transmembrane region" description="Helical" evidence="1">
    <location>
        <begin position="44"/>
        <end position="70"/>
    </location>
</feature>
<evidence type="ECO:0000256" key="1">
    <source>
        <dbReference type="SAM" id="Phobius"/>
    </source>
</evidence>
<proteinExistence type="predicted"/>